<dbReference type="AlphaFoldDB" id="A0A023D960"/>
<name>A0A023D960_ACIMT</name>
<accession>A0A023D960</accession>
<gene>
    <name evidence="1" type="ORF">Amme_124_006</name>
</gene>
<dbReference type="Proteomes" id="UP000019760">
    <property type="component" value="Unassembled WGS sequence"/>
</dbReference>
<reference evidence="2" key="1">
    <citation type="journal article" date="2014" name="FEMS Microbiol. Lett.">
        <title>Draft Genomic DNA Sequence of the Facultatively Methylotrophic Bacterium Acidomonas methanolica type strain MB58.</title>
        <authorList>
            <person name="Higashiura N."/>
            <person name="Hadano H."/>
            <person name="Hirakawa H."/>
            <person name="Matsutani M."/>
            <person name="Takabe S."/>
            <person name="Matsushita K."/>
            <person name="Azuma Y."/>
        </authorList>
    </citation>
    <scope>NUCLEOTIDE SEQUENCE [LARGE SCALE GENOMIC DNA]</scope>
    <source>
        <strain evidence="2">MB58</strain>
    </source>
</reference>
<protein>
    <submittedName>
        <fullName evidence="1">Uncharacterized protein</fullName>
    </submittedName>
</protein>
<proteinExistence type="predicted"/>
<organism evidence="1 2">
    <name type="scientific">Acidomonas methanolica NBRC 104435</name>
    <dbReference type="NCBI Taxonomy" id="1231351"/>
    <lineage>
        <taxon>Bacteria</taxon>
        <taxon>Pseudomonadati</taxon>
        <taxon>Pseudomonadota</taxon>
        <taxon>Alphaproteobacteria</taxon>
        <taxon>Acetobacterales</taxon>
        <taxon>Acetobacteraceae</taxon>
        <taxon>Acidomonas</taxon>
    </lineage>
</organism>
<dbReference type="EMBL" id="BAND01000123">
    <property type="protein sequence ID" value="GAJ30361.1"/>
    <property type="molecule type" value="Genomic_DNA"/>
</dbReference>
<sequence length="59" mass="6459">MKPDGPVHIMDDIGHANFHHCPGQADRSHEEPHWTVPEAITAVFPEAIVQACILIQGPP</sequence>
<evidence type="ECO:0000313" key="1">
    <source>
        <dbReference type="EMBL" id="GAJ30361.1"/>
    </source>
</evidence>
<evidence type="ECO:0000313" key="2">
    <source>
        <dbReference type="Proteomes" id="UP000019760"/>
    </source>
</evidence>
<comment type="caution">
    <text evidence="1">The sequence shown here is derived from an EMBL/GenBank/DDBJ whole genome shotgun (WGS) entry which is preliminary data.</text>
</comment>
<keyword evidence="2" id="KW-1185">Reference proteome</keyword>
<reference evidence="1 2" key="2">
    <citation type="journal article" date="2014" name="FEMS Microbiol. Lett.">
        <title>Draft genomic DNA sequence of the facultatively methylotrophic bacterium Acidomonas methanolica type strain MB58.</title>
        <authorList>
            <person name="Higashiura N."/>
            <person name="Hadano H."/>
            <person name="Hirakawa H."/>
            <person name="Matsutani M."/>
            <person name="Takabe S."/>
            <person name="Matsushita K."/>
            <person name="Azuma Y."/>
        </authorList>
    </citation>
    <scope>NUCLEOTIDE SEQUENCE [LARGE SCALE GENOMIC DNA]</scope>
    <source>
        <strain evidence="1 2">MB58</strain>
    </source>
</reference>